<dbReference type="Proteomes" id="UP000609879">
    <property type="component" value="Unassembled WGS sequence"/>
</dbReference>
<keyword evidence="1" id="KW-0732">Signal</keyword>
<evidence type="ECO:0000313" key="4">
    <source>
        <dbReference type="Proteomes" id="UP000609879"/>
    </source>
</evidence>
<dbReference type="InterPro" id="IPR035992">
    <property type="entry name" value="Ricin_B-like_lectins"/>
</dbReference>
<dbReference type="EMBL" id="BOMI01000166">
    <property type="protein sequence ID" value="GID79369.1"/>
    <property type="molecule type" value="Genomic_DNA"/>
</dbReference>
<dbReference type="Pfam" id="PF14200">
    <property type="entry name" value="RicinB_lectin_2"/>
    <property type="match status" value="1"/>
</dbReference>
<dbReference type="SUPFAM" id="SSF50370">
    <property type="entry name" value="Ricin B-like lectins"/>
    <property type="match status" value="1"/>
</dbReference>
<dbReference type="CDD" id="cd00161">
    <property type="entry name" value="beta-trefoil_Ricin-like"/>
    <property type="match status" value="1"/>
</dbReference>
<name>A0ABQ3YHB7_9ACTN</name>
<accession>A0ABQ3YHB7</accession>
<gene>
    <name evidence="3" type="ORF">Ade02nite_80100</name>
</gene>
<keyword evidence="4" id="KW-1185">Reference proteome</keyword>
<dbReference type="PROSITE" id="PS50231">
    <property type="entry name" value="RICIN_B_LECTIN"/>
    <property type="match status" value="1"/>
</dbReference>
<evidence type="ECO:0000256" key="1">
    <source>
        <dbReference type="SAM" id="SignalP"/>
    </source>
</evidence>
<reference evidence="3 4" key="1">
    <citation type="submission" date="2021-01" db="EMBL/GenBank/DDBJ databases">
        <title>Whole genome shotgun sequence of Actinoplanes deccanensis NBRC 13994.</title>
        <authorList>
            <person name="Komaki H."/>
            <person name="Tamura T."/>
        </authorList>
    </citation>
    <scope>NUCLEOTIDE SEQUENCE [LARGE SCALE GENOMIC DNA]</scope>
    <source>
        <strain evidence="3 4">NBRC 13994</strain>
    </source>
</reference>
<feature type="signal peptide" evidence="1">
    <location>
        <begin position="1"/>
        <end position="27"/>
    </location>
</feature>
<evidence type="ECO:0000259" key="2">
    <source>
        <dbReference type="Pfam" id="PF14200"/>
    </source>
</evidence>
<dbReference type="InterPro" id="IPR000772">
    <property type="entry name" value="Ricin_B_lectin"/>
</dbReference>
<dbReference type="RefSeq" id="WP_203775460.1">
    <property type="nucleotide sequence ID" value="NZ_BAAABO010000058.1"/>
</dbReference>
<feature type="domain" description="Ricin B lectin" evidence="2">
    <location>
        <begin position="87"/>
        <end position="181"/>
    </location>
</feature>
<dbReference type="Gene3D" id="2.80.10.50">
    <property type="match status" value="1"/>
</dbReference>
<sequence length="198" mass="21965">MKTLVRLLGAMTIAAVLLGLASTPASAARRAPVCDRWPTSYTFYSVMDHTVDPPTGVADRMVMGVNGASTALKAQAIVARFDPYAVNQQWQSRICNLAGTDYLQFRNLKSQLCLDKSEDTPNANGNLVYQYTCTGTNNQLWRRQSQGGSIGNWKQLKNLAAGRCLDIHYERWVTGQHLVVWDCATSSAPSRSQQWNTY</sequence>
<proteinExistence type="predicted"/>
<feature type="chain" id="PRO_5045593379" description="Ricin B lectin domain-containing protein" evidence="1">
    <location>
        <begin position="28"/>
        <end position="198"/>
    </location>
</feature>
<comment type="caution">
    <text evidence="3">The sequence shown here is derived from an EMBL/GenBank/DDBJ whole genome shotgun (WGS) entry which is preliminary data.</text>
</comment>
<protein>
    <recommendedName>
        <fullName evidence="2">Ricin B lectin domain-containing protein</fullName>
    </recommendedName>
</protein>
<evidence type="ECO:0000313" key="3">
    <source>
        <dbReference type="EMBL" id="GID79369.1"/>
    </source>
</evidence>
<organism evidence="3 4">
    <name type="scientific">Paractinoplanes deccanensis</name>
    <dbReference type="NCBI Taxonomy" id="113561"/>
    <lineage>
        <taxon>Bacteria</taxon>
        <taxon>Bacillati</taxon>
        <taxon>Actinomycetota</taxon>
        <taxon>Actinomycetes</taxon>
        <taxon>Micromonosporales</taxon>
        <taxon>Micromonosporaceae</taxon>
        <taxon>Paractinoplanes</taxon>
    </lineage>
</organism>